<evidence type="ECO:0008006" key="9">
    <source>
        <dbReference type="Google" id="ProtNLM"/>
    </source>
</evidence>
<accession>A0A084GWJ3</accession>
<comment type="caution">
    <text evidence="7">The sequence shown here is derived from an EMBL/GenBank/DDBJ whole genome shotgun (WGS) entry which is preliminary data.</text>
</comment>
<evidence type="ECO:0000256" key="6">
    <source>
        <dbReference type="SAM" id="Phobius"/>
    </source>
</evidence>
<dbReference type="PANTHER" id="PTHR13353">
    <property type="entry name" value="TRANSMEMBRANE PROTEIN 19"/>
    <property type="match status" value="1"/>
</dbReference>
<feature type="transmembrane region" description="Helical" evidence="6">
    <location>
        <begin position="84"/>
        <end position="104"/>
    </location>
</feature>
<keyword evidence="8" id="KW-1185">Reference proteome</keyword>
<evidence type="ECO:0000256" key="3">
    <source>
        <dbReference type="ARBA" id="ARBA00022692"/>
    </source>
</evidence>
<dbReference type="InterPro" id="IPR002794">
    <property type="entry name" value="DUF92_TMEM19"/>
</dbReference>
<dbReference type="EMBL" id="JNVC02000005">
    <property type="protein sequence ID" value="KEZ51705.1"/>
    <property type="molecule type" value="Genomic_DNA"/>
</dbReference>
<comment type="similarity">
    <text evidence="2">Belongs to the TMEM19 family.</text>
</comment>
<keyword evidence="5 6" id="KW-0472">Membrane</keyword>
<protein>
    <recommendedName>
        <fullName evidence="9">Transmenbrane protein</fullName>
    </recommendedName>
</protein>
<dbReference type="STRING" id="246786.GS18_0211320"/>
<dbReference type="RefSeq" id="WP_035207158.1">
    <property type="nucleotide sequence ID" value="NZ_CANLZQ010000001.1"/>
</dbReference>
<dbReference type="AlphaFoldDB" id="A0A084GWJ3"/>
<evidence type="ECO:0000256" key="5">
    <source>
        <dbReference type="ARBA" id="ARBA00023136"/>
    </source>
</evidence>
<evidence type="ECO:0000313" key="8">
    <source>
        <dbReference type="Proteomes" id="UP000028549"/>
    </source>
</evidence>
<reference evidence="7 8" key="1">
    <citation type="journal article" date="2005" name="Int. J. Syst. Evol. Microbiol.">
        <title>Bacillus cibi sp. nov., isolated from jeotgal, a traditional Korean fermented seafood.</title>
        <authorList>
            <person name="Yoon J.H."/>
            <person name="Lee C.H."/>
            <person name="Oh T.K."/>
        </authorList>
    </citation>
    <scope>NUCLEOTIDE SEQUENCE [LARGE SCALE GENOMIC DNA]</scope>
    <source>
        <strain evidence="7 8">DSM 16189</strain>
    </source>
</reference>
<evidence type="ECO:0000313" key="7">
    <source>
        <dbReference type="EMBL" id="KEZ51705.1"/>
    </source>
</evidence>
<dbReference type="PANTHER" id="PTHR13353:SF5">
    <property type="entry name" value="TRANSMEMBRANE PROTEIN 19"/>
    <property type="match status" value="1"/>
</dbReference>
<organism evidence="7 8">
    <name type="scientific">Metabacillus indicus</name>
    <name type="common">Bacillus indicus</name>
    <dbReference type="NCBI Taxonomy" id="246786"/>
    <lineage>
        <taxon>Bacteria</taxon>
        <taxon>Bacillati</taxon>
        <taxon>Bacillota</taxon>
        <taxon>Bacilli</taxon>
        <taxon>Bacillales</taxon>
        <taxon>Bacillaceae</taxon>
        <taxon>Metabacillus</taxon>
    </lineage>
</organism>
<name>A0A084GWJ3_METID</name>
<evidence type="ECO:0000256" key="4">
    <source>
        <dbReference type="ARBA" id="ARBA00022989"/>
    </source>
</evidence>
<feature type="transmembrane region" description="Helical" evidence="6">
    <location>
        <begin position="153"/>
        <end position="177"/>
    </location>
</feature>
<gene>
    <name evidence="7" type="ORF">GS18_0211320</name>
</gene>
<proteinExistence type="inferred from homology"/>
<comment type="subcellular location">
    <subcellularLocation>
        <location evidence="1">Membrane</location>
        <topology evidence="1">Multi-pass membrane protein</topology>
    </subcellularLocation>
</comment>
<evidence type="ECO:0000256" key="1">
    <source>
        <dbReference type="ARBA" id="ARBA00004141"/>
    </source>
</evidence>
<feature type="transmembrane region" description="Helical" evidence="6">
    <location>
        <begin position="239"/>
        <end position="255"/>
    </location>
</feature>
<keyword evidence="4 6" id="KW-1133">Transmembrane helix</keyword>
<feature type="transmembrane region" description="Helical" evidence="6">
    <location>
        <begin position="183"/>
        <end position="205"/>
    </location>
</feature>
<dbReference type="Proteomes" id="UP000028549">
    <property type="component" value="Unassembled WGS sequence"/>
</dbReference>
<feature type="transmembrane region" description="Helical" evidence="6">
    <location>
        <begin position="28"/>
        <end position="56"/>
    </location>
</feature>
<evidence type="ECO:0000256" key="2">
    <source>
        <dbReference type="ARBA" id="ARBA00009012"/>
    </source>
</evidence>
<dbReference type="Pfam" id="PF01940">
    <property type="entry name" value="DUF92"/>
    <property type="match status" value="1"/>
</dbReference>
<keyword evidence="3 6" id="KW-0812">Transmembrane</keyword>
<sequence>MADLLIAILFILGISVAGFKLKSLTLGGAAAAVFTGISIYAGFGYPGLILLGVFFGSSSLWSKYKRNQKASVEEMLVKGDQRDAVQVFANGGAASLLSILYAFFPFEGGFAVYSAAIAAANADTWASEIGTLSRKKPRMIFSLKQVEKGTSGAVSVLGTAAAAAGSGLIALCAYAVFDLEPMEFYLIFLIGFAGNLIDTFLGAAVQVQFQCPACGKTTEKKMHCDTEGEKIGGFLDNDAVNFTAILGAALLVFLFY</sequence>
<dbReference type="GO" id="GO:0016020">
    <property type="term" value="C:membrane"/>
    <property type="evidence" value="ECO:0007669"/>
    <property type="project" value="UniProtKB-SubCell"/>
</dbReference>
<dbReference type="OrthoDB" id="9808500at2"/>